<keyword evidence="4" id="KW-1185">Reference proteome</keyword>
<accession>A0A2U8W511</accession>
<dbReference type="OrthoDB" id="9811489at2"/>
<evidence type="ECO:0000313" key="3">
    <source>
        <dbReference type="EMBL" id="AWN40718.1"/>
    </source>
</evidence>
<dbReference type="Proteomes" id="UP000245926">
    <property type="component" value="Chromosome"/>
</dbReference>
<gene>
    <name evidence="3" type="ORF">DK389_09500</name>
</gene>
<evidence type="ECO:0000259" key="2">
    <source>
        <dbReference type="Pfam" id="PF00857"/>
    </source>
</evidence>
<dbReference type="AlphaFoldDB" id="A0A2U8W511"/>
<dbReference type="Pfam" id="PF00857">
    <property type="entry name" value="Isochorismatase"/>
    <property type="match status" value="1"/>
</dbReference>
<evidence type="ECO:0000313" key="4">
    <source>
        <dbReference type="Proteomes" id="UP000245926"/>
    </source>
</evidence>
<keyword evidence="1 3" id="KW-0378">Hydrolase</keyword>
<evidence type="ECO:0000256" key="1">
    <source>
        <dbReference type="ARBA" id="ARBA00022801"/>
    </source>
</evidence>
<organism evidence="3 4">
    <name type="scientific">Methylobacterium durans</name>
    <dbReference type="NCBI Taxonomy" id="2202825"/>
    <lineage>
        <taxon>Bacteria</taxon>
        <taxon>Pseudomonadati</taxon>
        <taxon>Pseudomonadota</taxon>
        <taxon>Alphaproteobacteria</taxon>
        <taxon>Hyphomicrobiales</taxon>
        <taxon>Methylobacteriaceae</taxon>
        <taxon>Methylobacterium</taxon>
    </lineage>
</organism>
<dbReference type="KEGG" id="mets:DK389_09500"/>
<dbReference type="InterPro" id="IPR050272">
    <property type="entry name" value="Isochorismatase-like_hydrls"/>
</dbReference>
<protein>
    <submittedName>
        <fullName evidence="3">Cysteine hydrolase</fullName>
    </submittedName>
</protein>
<proteinExistence type="predicted"/>
<dbReference type="InterPro" id="IPR000868">
    <property type="entry name" value="Isochorismatase-like_dom"/>
</dbReference>
<dbReference type="EMBL" id="CP029550">
    <property type="protein sequence ID" value="AWN40718.1"/>
    <property type="molecule type" value="Genomic_DNA"/>
</dbReference>
<dbReference type="PANTHER" id="PTHR43540">
    <property type="entry name" value="PEROXYUREIDOACRYLATE/UREIDOACRYLATE AMIDOHYDROLASE-RELATED"/>
    <property type="match status" value="1"/>
</dbReference>
<dbReference type="Gene3D" id="3.40.50.850">
    <property type="entry name" value="Isochorismatase-like"/>
    <property type="match status" value="1"/>
</dbReference>
<reference evidence="4" key="1">
    <citation type="submission" date="2018-05" db="EMBL/GenBank/DDBJ databases">
        <title>Complete Genome Sequence of Methylobacterium sp. 17SD2-17.</title>
        <authorList>
            <person name="Srinivasan S."/>
        </authorList>
    </citation>
    <scope>NUCLEOTIDE SEQUENCE [LARGE SCALE GENOMIC DNA]</scope>
    <source>
        <strain evidence="4">17SD2-17</strain>
    </source>
</reference>
<feature type="domain" description="Isochorismatase-like" evidence="2">
    <location>
        <begin position="17"/>
        <end position="187"/>
    </location>
</feature>
<dbReference type="PANTHER" id="PTHR43540:SF6">
    <property type="entry name" value="ISOCHORISMATASE-LIKE DOMAIN-CONTAINING PROTEIN"/>
    <property type="match status" value="1"/>
</dbReference>
<dbReference type="CDD" id="cd00431">
    <property type="entry name" value="cysteine_hydrolases"/>
    <property type="match status" value="1"/>
</dbReference>
<dbReference type="InterPro" id="IPR036380">
    <property type="entry name" value="Isochorismatase-like_sf"/>
</dbReference>
<dbReference type="GO" id="GO:0016787">
    <property type="term" value="F:hydrolase activity"/>
    <property type="evidence" value="ECO:0007669"/>
    <property type="project" value="UniProtKB-KW"/>
</dbReference>
<name>A0A2U8W511_9HYPH</name>
<sequence length="203" mass="22917">MAGSDELRFGTLGDSCAHLCVDMQRMFAEHTDWCTPWMPRVLPKVQQIVEAHPRQTVFTRFIPAQAPGQGEGTWKRYYERWASMTIEQLGPDRIELVPELARFVPPAETIDKHVYSPWVETDLHERLRARGVDTLVVTGGETDVCVLGTVLGAVDRGYRIVIVTDGLCSSSDQAHDAMLTLYHSRYGQQVETVTTDTLLQNWV</sequence>
<dbReference type="SUPFAM" id="SSF52499">
    <property type="entry name" value="Isochorismatase-like hydrolases"/>
    <property type="match status" value="1"/>
</dbReference>
<dbReference type="RefSeq" id="WP_109889106.1">
    <property type="nucleotide sequence ID" value="NZ_CP029550.1"/>
</dbReference>